<sequence length="534" mass="58189">MAGAMNGSASPVRGGPRAAVSAAGLRPGSFAAGLRAPVARGSLCPSISDPMAAAMPPPPPRPPMKVTKAGHGGKGSTRGGKGMAATTAVCGGKGAATTAAHGGEGGGDNRGAGCEVNDGGARWQWCRGDAWRQGFVGARCCAPDACCFGVRSGSDGVPALVAEDEEEQTEDDIKDEEVVEIQKSGWKRGGNYSVSKDEALVSAWENVTTDPVTGKDQPGASYWQRISDYYHRNVKVLSCWTHGSLSHRWKSIAECCTRWSGCVENVDRQQPSGMTIEDRQNVTQELYKQREPNGRGFAMLHCWQMLKHNEKDKDPHPLKKRGSSDMEFDDYGDDDDESGRSTTPSSDWPANKRPPGRKISKERMKSGGGEGDVFQSAVQDIIVTKKELEASRKEDKHAKMEADNQCREYIKSVEERKMAIEQERLRVQEEEAIARKEEASARKEEAIAKKMKQEMKIMFMDISGLDDQQKAWVLATRGDMARKAQKASSESDNGNDGSGRREETRRDIGRQLLGDCRSCTSQYPENPIGSLPIE</sequence>
<proteinExistence type="predicted"/>
<keyword evidence="5" id="KW-1185">Reference proteome</keyword>
<evidence type="ECO:0000313" key="5">
    <source>
        <dbReference type="Proteomes" id="UP000324897"/>
    </source>
</evidence>
<feature type="coiled-coil region" evidence="1">
    <location>
        <begin position="385"/>
        <end position="456"/>
    </location>
</feature>
<accession>A0A5J9VE61</accession>
<dbReference type="Gramene" id="TVU33968">
    <property type="protein sequence ID" value="TVU33968"/>
    <property type="gene ID" value="EJB05_15787"/>
</dbReference>
<protein>
    <recommendedName>
        <fullName evidence="3">No apical meristem-associated C-terminal domain-containing protein</fullName>
    </recommendedName>
</protein>
<feature type="region of interest" description="Disordered" evidence="2">
    <location>
        <begin position="479"/>
        <end position="534"/>
    </location>
</feature>
<name>A0A5J9VE61_9POAL</name>
<dbReference type="AlphaFoldDB" id="A0A5J9VE61"/>
<feature type="compositionally biased region" description="Gly residues" evidence="2">
    <location>
        <begin position="70"/>
        <end position="81"/>
    </location>
</feature>
<dbReference type="Pfam" id="PF14303">
    <property type="entry name" value="NAM-associated"/>
    <property type="match status" value="1"/>
</dbReference>
<comment type="caution">
    <text evidence="4">The sequence shown here is derived from an EMBL/GenBank/DDBJ whole genome shotgun (WGS) entry which is preliminary data.</text>
</comment>
<dbReference type="EMBL" id="RWGY01000009">
    <property type="protein sequence ID" value="TVU33968.1"/>
    <property type="molecule type" value="Genomic_DNA"/>
</dbReference>
<feature type="region of interest" description="Disordered" evidence="2">
    <location>
        <begin position="1"/>
        <end position="20"/>
    </location>
</feature>
<evidence type="ECO:0000313" key="4">
    <source>
        <dbReference type="EMBL" id="TVU33968.1"/>
    </source>
</evidence>
<evidence type="ECO:0000259" key="3">
    <source>
        <dbReference type="Pfam" id="PF14303"/>
    </source>
</evidence>
<feature type="domain" description="No apical meristem-associated C-terminal" evidence="3">
    <location>
        <begin position="295"/>
        <end position="475"/>
    </location>
</feature>
<feature type="region of interest" description="Disordered" evidence="2">
    <location>
        <begin position="57"/>
        <end position="81"/>
    </location>
</feature>
<feature type="non-terminal residue" evidence="4">
    <location>
        <position position="534"/>
    </location>
</feature>
<dbReference type="PANTHER" id="PTHR45125:SF3">
    <property type="entry name" value="NO-APICAL-MERISTEM-ASSOCIATED CARBOXY-TERMINAL DOMAIN PROTEIN"/>
    <property type="match status" value="1"/>
</dbReference>
<evidence type="ECO:0000256" key="2">
    <source>
        <dbReference type="SAM" id="MobiDB-lite"/>
    </source>
</evidence>
<reference evidence="4 5" key="1">
    <citation type="journal article" date="2019" name="Sci. Rep.">
        <title>A high-quality genome of Eragrostis curvula grass provides insights into Poaceae evolution and supports new strategies to enhance forage quality.</title>
        <authorList>
            <person name="Carballo J."/>
            <person name="Santos B.A.C.M."/>
            <person name="Zappacosta D."/>
            <person name="Garbus I."/>
            <person name="Selva J.P."/>
            <person name="Gallo C.A."/>
            <person name="Diaz A."/>
            <person name="Albertini E."/>
            <person name="Caccamo M."/>
            <person name="Echenique V."/>
        </authorList>
    </citation>
    <scope>NUCLEOTIDE SEQUENCE [LARGE SCALE GENOMIC DNA]</scope>
    <source>
        <strain evidence="5">cv. Victoria</strain>
        <tissue evidence="4">Leaf</tissue>
    </source>
</reference>
<feature type="region of interest" description="Disordered" evidence="2">
    <location>
        <begin position="310"/>
        <end position="373"/>
    </location>
</feature>
<organism evidence="4 5">
    <name type="scientific">Eragrostis curvula</name>
    <name type="common">weeping love grass</name>
    <dbReference type="NCBI Taxonomy" id="38414"/>
    <lineage>
        <taxon>Eukaryota</taxon>
        <taxon>Viridiplantae</taxon>
        <taxon>Streptophyta</taxon>
        <taxon>Embryophyta</taxon>
        <taxon>Tracheophyta</taxon>
        <taxon>Spermatophyta</taxon>
        <taxon>Magnoliopsida</taxon>
        <taxon>Liliopsida</taxon>
        <taxon>Poales</taxon>
        <taxon>Poaceae</taxon>
        <taxon>PACMAD clade</taxon>
        <taxon>Chloridoideae</taxon>
        <taxon>Eragrostideae</taxon>
        <taxon>Eragrostidinae</taxon>
        <taxon>Eragrostis</taxon>
    </lineage>
</organism>
<feature type="non-terminal residue" evidence="4">
    <location>
        <position position="1"/>
    </location>
</feature>
<feature type="compositionally biased region" description="Acidic residues" evidence="2">
    <location>
        <begin position="326"/>
        <end position="337"/>
    </location>
</feature>
<keyword evidence="1" id="KW-0175">Coiled coil</keyword>
<dbReference type="PANTHER" id="PTHR45125">
    <property type="entry name" value="F21J9.4-RELATED"/>
    <property type="match status" value="1"/>
</dbReference>
<gene>
    <name evidence="4" type="ORF">EJB05_15787</name>
</gene>
<dbReference type="InterPro" id="IPR029466">
    <property type="entry name" value="NAM-associated_C"/>
</dbReference>
<dbReference type="Proteomes" id="UP000324897">
    <property type="component" value="Unassembled WGS sequence"/>
</dbReference>
<evidence type="ECO:0000256" key="1">
    <source>
        <dbReference type="SAM" id="Coils"/>
    </source>
</evidence>
<feature type="compositionally biased region" description="Basic and acidic residues" evidence="2">
    <location>
        <begin position="498"/>
        <end position="509"/>
    </location>
</feature>